<dbReference type="InterPro" id="IPR003593">
    <property type="entry name" value="AAA+_ATPase"/>
</dbReference>
<dbReference type="PANTHER" id="PTHR32182:SF23">
    <property type="entry name" value="ATP BINDING PROTEIN"/>
    <property type="match status" value="1"/>
</dbReference>
<dbReference type="Proteomes" id="UP000061348">
    <property type="component" value="Unassembled WGS sequence"/>
</dbReference>
<proteinExistence type="predicted"/>
<dbReference type="SUPFAM" id="SSF52540">
    <property type="entry name" value="P-loop containing nucleoside triphosphate hydrolases"/>
    <property type="match status" value="1"/>
</dbReference>
<evidence type="ECO:0000313" key="4">
    <source>
        <dbReference type="Proteomes" id="UP000061348"/>
    </source>
</evidence>
<dbReference type="PATRIC" id="fig|294.194.peg.4639"/>
<accession>A0A109LEX2</accession>
<feature type="domain" description="AAA+ ATPase" evidence="1">
    <location>
        <begin position="23"/>
        <end position="343"/>
    </location>
</feature>
<dbReference type="GO" id="GO:0005524">
    <property type="term" value="F:ATP binding"/>
    <property type="evidence" value="ECO:0007669"/>
    <property type="project" value="InterPro"/>
</dbReference>
<organism evidence="2 4">
    <name type="scientific">Pseudomonas fluorescens</name>
    <dbReference type="NCBI Taxonomy" id="294"/>
    <lineage>
        <taxon>Bacteria</taxon>
        <taxon>Pseudomonadati</taxon>
        <taxon>Pseudomonadota</taxon>
        <taxon>Gammaproteobacteria</taxon>
        <taxon>Pseudomonadales</taxon>
        <taxon>Pseudomonadaceae</taxon>
        <taxon>Pseudomonas</taxon>
    </lineage>
</organism>
<comment type="caution">
    <text evidence="2">The sequence shown here is derived from an EMBL/GenBank/DDBJ whole genome shotgun (WGS) entry which is preliminary data.</text>
</comment>
<dbReference type="Gene3D" id="3.40.50.300">
    <property type="entry name" value="P-loop containing nucleotide triphosphate hydrolases"/>
    <property type="match status" value="2"/>
</dbReference>
<dbReference type="SMART" id="SM00382">
    <property type="entry name" value="AAA"/>
    <property type="match status" value="1"/>
</dbReference>
<reference evidence="3 5" key="2">
    <citation type="submission" date="2018-03" db="EMBL/GenBank/DDBJ databases">
        <title>Blue discolouration in mozzarella cheese caused by Pseudomonas fluorescens.</title>
        <authorList>
            <person name="Chiesa F."/>
            <person name="Dalmasso A."/>
            <person name="Lomonaco S."/>
        </authorList>
    </citation>
    <scope>NUCLEOTIDE SEQUENCE [LARGE SCALE GENOMIC DNA]</scope>
    <source>
        <strain evidence="3 5">11293</strain>
    </source>
</reference>
<dbReference type="GO" id="GO:0016887">
    <property type="term" value="F:ATP hydrolysis activity"/>
    <property type="evidence" value="ECO:0007669"/>
    <property type="project" value="InterPro"/>
</dbReference>
<dbReference type="EMBL" id="PVUH01000011">
    <property type="protein sequence ID" value="PRW90842.1"/>
    <property type="molecule type" value="Genomic_DNA"/>
</dbReference>
<reference evidence="2 4" key="1">
    <citation type="submission" date="2015-05" db="EMBL/GenBank/DDBJ databases">
        <title>A genomic and transcriptomic approach to investigate the blue pigment phenotype in Pseudomonas fluorescens.</title>
        <authorList>
            <person name="Andreani N.A."/>
            <person name="Cardazzo B."/>
        </authorList>
    </citation>
    <scope>NUCLEOTIDE SEQUENCE [LARGE SCALE GENOMIC DNA]</scope>
    <source>
        <strain evidence="2 4">Ps_22</strain>
    </source>
</reference>
<protein>
    <submittedName>
        <fullName evidence="2">DNA replication and repair protein RecF</fullName>
    </submittedName>
    <submittedName>
        <fullName evidence="3">DUF2813 domain-containing protein</fullName>
    </submittedName>
</protein>
<dbReference type="PANTHER" id="PTHR32182">
    <property type="entry name" value="DNA REPLICATION AND REPAIR PROTEIN RECF"/>
    <property type="match status" value="1"/>
</dbReference>
<dbReference type="InterPro" id="IPR027417">
    <property type="entry name" value="P-loop_NTPase"/>
</dbReference>
<dbReference type="Pfam" id="PF13304">
    <property type="entry name" value="AAA_21"/>
    <property type="match status" value="1"/>
</dbReference>
<evidence type="ECO:0000313" key="3">
    <source>
        <dbReference type="EMBL" id="PRW90842.1"/>
    </source>
</evidence>
<dbReference type="Proteomes" id="UP000239731">
    <property type="component" value="Unassembled WGS sequence"/>
</dbReference>
<name>A0A109LEX2_PSEFL</name>
<evidence type="ECO:0000313" key="5">
    <source>
        <dbReference type="Proteomes" id="UP000239731"/>
    </source>
</evidence>
<dbReference type="GO" id="GO:0006302">
    <property type="term" value="P:double-strand break repair"/>
    <property type="evidence" value="ECO:0007669"/>
    <property type="project" value="TreeGrafter"/>
</dbReference>
<gene>
    <name evidence="2" type="primary">recF_2</name>
    <name evidence="3" type="ORF">C7A10_17540</name>
    <name evidence="2" type="ORF">PFLmoz3_04178</name>
</gene>
<dbReference type="GO" id="GO:0000731">
    <property type="term" value="P:DNA synthesis involved in DNA repair"/>
    <property type="evidence" value="ECO:0007669"/>
    <property type="project" value="TreeGrafter"/>
</dbReference>
<evidence type="ECO:0000313" key="2">
    <source>
        <dbReference type="EMBL" id="KWV86206.1"/>
    </source>
</evidence>
<dbReference type="RefSeq" id="WP_034127474.1">
    <property type="nucleotide sequence ID" value="NZ_JRXU01000015.1"/>
</dbReference>
<dbReference type="InterPro" id="IPR003959">
    <property type="entry name" value="ATPase_AAA_core"/>
</dbReference>
<evidence type="ECO:0000259" key="1">
    <source>
        <dbReference type="SMART" id="SM00382"/>
    </source>
</evidence>
<sequence length="427" mass="47931">MQIKRFTLVNFRGIEKMELDFEGRKTVALVGINGVGKSSILDALAITLSNLTSRVVGKAAKSRTLSKDDIRAGEDYTRLELTTDLQNQPGTKDLSWAIALNKKGGKHPADRSSDLLALNVKADEFEYGIRHYESGFDDWITLPLAVYYDVHRAVLDVPLRVREQLVNAIAEGYDDALGHGGADFKRFFIWFRNQEDLENESSRDTPGYRDRELSAVRRAIETFTGFRDVRVRRKPALRMTVLKGDLEFNVLQLSDGEKCLLAMVGDLARRLTLLNREVADPLQGKGVVLIDELDLHLHPGWQRTVVANLEKTFPNCQFIITTHSPQILGELPAEAIMLLKDGRFIGHPERSLGLRSGEVIEELMGDVAQNRDVGHQLQAIHRYLDDDKLEHAEASLSQLRDKVGDIPDILEVQASIDSLRWAGESEA</sequence>
<dbReference type="AlphaFoldDB" id="A0A109LEX2"/>
<dbReference type="EMBL" id="LCYA01000103">
    <property type="protein sequence ID" value="KWV86206.1"/>
    <property type="molecule type" value="Genomic_DNA"/>
</dbReference>